<accession>Z9JG97</accession>
<dbReference type="STRING" id="1444770.AF72_10760"/>
<reference evidence="1 2" key="1">
    <citation type="journal article" date="2014" name="Genome Announc.">
        <title>Draft Genome Sequence of Xylella fastidiosa Pear Leaf Scorch Strain in Taiwan.</title>
        <authorList>
            <person name="Su C.C."/>
            <person name="Deng W.L."/>
            <person name="Jan F.J."/>
            <person name="Chang C.J."/>
            <person name="Huang H."/>
            <person name="Chen J."/>
        </authorList>
    </citation>
    <scope>NUCLEOTIDE SEQUENCE [LARGE SCALE GENOMIC DNA]</scope>
    <source>
        <strain evidence="1 2">PLS229</strain>
    </source>
</reference>
<dbReference type="Proteomes" id="UP000020406">
    <property type="component" value="Unassembled WGS sequence"/>
</dbReference>
<gene>
    <name evidence="1" type="ORF">AF72_10760</name>
</gene>
<name>Z9JG97_9GAMM</name>
<dbReference type="EMBL" id="JDSQ01000020">
    <property type="protein sequence ID" value="EWS77420.1"/>
    <property type="molecule type" value="Genomic_DNA"/>
</dbReference>
<dbReference type="AlphaFoldDB" id="Z9JG97"/>
<protein>
    <submittedName>
        <fullName evidence="1">Uncharacterized protein</fullName>
    </submittedName>
</protein>
<dbReference type="PATRIC" id="fig|1444770.3.peg.2546"/>
<comment type="caution">
    <text evidence="1">The sequence shown here is derived from an EMBL/GenBank/DDBJ whole genome shotgun (WGS) entry which is preliminary data.</text>
</comment>
<organism evidence="1 2">
    <name type="scientific">Xylella taiwanensis</name>
    <dbReference type="NCBI Taxonomy" id="1444770"/>
    <lineage>
        <taxon>Bacteria</taxon>
        <taxon>Pseudomonadati</taxon>
        <taxon>Pseudomonadota</taxon>
        <taxon>Gammaproteobacteria</taxon>
        <taxon>Lysobacterales</taxon>
        <taxon>Lysobacteraceae</taxon>
        <taxon>Xylella</taxon>
    </lineage>
</organism>
<proteinExistence type="predicted"/>
<evidence type="ECO:0000313" key="1">
    <source>
        <dbReference type="EMBL" id="EWS77420.1"/>
    </source>
</evidence>
<sequence>MPSDKIGVFEQPQHRCGDLFRGAVRANGARASNPCLAASEVP</sequence>
<evidence type="ECO:0000313" key="2">
    <source>
        <dbReference type="Proteomes" id="UP000020406"/>
    </source>
</evidence>